<proteinExistence type="predicted"/>
<sequence length="221" mass="23578">MSMLLFRQGMSGSRQLVNLTFYSNTTWPCPATTTRIVSLVGQGSSGTAQSSAAVSTYCTEVTYINDGQFPEGLTLGNYGWWSAWEDAEYDAAARLNNGGGAAGFYRTQVTQYSHPNFGDKYRLTSTLVPYYDFVPGSAYITYNGVFPQNGEIRNSASAVLNSRYTIPATNGAPASAFGRTFPGGVGGPANQLSDGDFAVAPGQPYPIGVPPGGWVSLSYYQ</sequence>
<organism evidence="1 2">
    <name type="scientific">Massilia aquatica</name>
    <dbReference type="NCBI Taxonomy" id="2609000"/>
    <lineage>
        <taxon>Bacteria</taxon>
        <taxon>Pseudomonadati</taxon>
        <taxon>Pseudomonadota</taxon>
        <taxon>Betaproteobacteria</taxon>
        <taxon>Burkholderiales</taxon>
        <taxon>Oxalobacteraceae</taxon>
        <taxon>Telluria group</taxon>
        <taxon>Massilia</taxon>
    </lineage>
</organism>
<accession>A0ABX0M3N5</accession>
<keyword evidence="2" id="KW-1185">Reference proteome</keyword>
<evidence type="ECO:0000313" key="2">
    <source>
        <dbReference type="Proteomes" id="UP000819052"/>
    </source>
</evidence>
<dbReference type="RefSeq" id="WP_167077580.1">
    <property type="nucleotide sequence ID" value="NZ_VVIW01000009.1"/>
</dbReference>
<name>A0ABX0M3N5_9BURK</name>
<comment type="caution">
    <text evidence="1">The sequence shown here is derived from an EMBL/GenBank/DDBJ whole genome shotgun (WGS) entry which is preliminary data.</text>
</comment>
<gene>
    <name evidence="1" type="ORF">F1609_16845</name>
</gene>
<reference evidence="1 2" key="1">
    <citation type="submission" date="2019-09" db="EMBL/GenBank/DDBJ databases">
        <title>Taxonomy of Antarctic Massilia spp.: description of Massilia rubra sp. nov., Massilia aquatica sp. nov., Massilia mucilaginosa sp. nov., Massilia frigida sp. nov. isolated from streams, lakes and regoliths.</title>
        <authorList>
            <person name="Holochova P."/>
            <person name="Sedlacek I."/>
            <person name="Kralova S."/>
            <person name="Maslanova I."/>
            <person name="Busse H.-J."/>
            <person name="Stankova E."/>
            <person name="Vrbovska V."/>
            <person name="Kovarovic V."/>
            <person name="Bartak M."/>
            <person name="Svec P."/>
            <person name="Pantucek R."/>
        </authorList>
    </citation>
    <scope>NUCLEOTIDE SEQUENCE [LARGE SCALE GENOMIC DNA]</scope>
    <source>
        <strain evidence="1 2">CCM 8693</strain>
    </source>
</reference>
<dbReference type="Proteomes" id="UP000819052">
    <property type="component" value="Unassembled WGS sequence"/>
</dbReference>
<dbReference type="EMBL" id="VVIW01000009">
    <property type="protein sequence ID" value="NHZ41818.1"/>
    <property type="molecule type" value="Genomic_DNA"/>
</dbReference>
<protein>
    <submittedName>
        <fullName evidence="1">Uncharacterized protein</fullName>
    </submittedName>
</protein>
<evidence type="ECO:0000313" key="1">
    <source>
        <dbReference type="EMBL" id="NHZ41818.1"/>
    </source>
</evidence>